<dbReference type="RefSeq" id="WP_167794489.1">
    <property type="nucleotide sequence ID" value="NZ_CP108323.1"/>
</dbReference>
<keyword evidence="2" id="KW-0675">Receptor</keyword>
<comment type="caution">
    <text evidence="2">The sequence shown here is derived from an EMBL/GenBank/DDBJ whole genome shotgun (WGS) entry which is preliminary data.</text>
</comment>
<proteinExistence type="predicted"/>
<dbReference type="Pfam" id="PF13676">
    <property type="entry name" value="TIR_2"/>
    <property type="match status" value="1"/>
</dbReference>
<protein>
    <submittedName>
        <fullName evidence="2">Toll/interleukin-1 receptor domain-containing protein</fullName>
    </submittedName>
</protein>
<dbReference type="PROSITE" id="PS50104">
    <property type="entry name" value="TIR"/>
    <property type="match status" value="1"/>
</dbReference>
<dbReference type="Gene3D" id="3.40.50.10140">
    <property type="entry name" value="Toll/interleukin-1 receptor homology (TIR) domain"/>
    <property type="match status" value="1"/>
</dbReference>
<dbReference type="GO" id="GO:0007165">
    <property type="term" value="P:signal transduction"/>
    <property type="evidence" value="ECO:0007669"/>
    <property type="project" value="InterPro"/>
</dbReference>
<dbReference type="EMBL" id="JACERG010000003">
    <property type="protein sequence ID" value="MBA5220791.1"/>
    <property type="molecule type" value="Genomic_DNA"/>
</dbReference>
<name>A0A7W2DPZ6_9ACTN</name>
<evidence type="ECO:0000259" key="1">
    <source>
        <dbReference type="PROSITE" id="PS50104"/>
    </source>
</evidence>
<reference evidence="2 3" key="1">
    <citation type="submission" date="2020-07" db="EMBL/GenBank/DDBJ databases">
        <title>Differential regulation of undecylprodigiosin biosynthesis in the yeast-scavenging Streptomyces strain MBK6.</title>
        <authorList>
            <person name="Baral B."/>
            <person name="Siitonen V."/>
            <person name="Laughlin M."/>
            <person name="Yamada K."/>
            <person name="Ilomaeki M."/>
            <person name="Metsae-Ketelae M."/>
            <person name="Niemi J."/>
        </authorList>
    </citation>
    <scope>NUCLEOTIDE SEQUENCE [LARGE SCALE GENOMIC DNA]</scope>
    <source>
        <strain evidence="2 3">MBK6</strain>
    </source>
</reference>
<accession>A0A7W2DPZ6</accession>
<dbReference type="InterPro" id="IPR000157">
    <property type="entry name" value="TIR_dom"/>
</dbReference>
<sequence>MSTSTPASVGGRRPYGRSATRVFISYRTGDEPFGAALIDTALCARLGPDAVFRAPRSIPPGENFADAILGAVRESSVLLAVIGPRWLGATGRDGEPRLRNPGDWVRRELLAAFHSGTRVVPVLLHANLPQEHELPPPLARLGSNQYLRLHHRYAPADLARLVDEVEGLLGDGPE</sequence>
<dbReference type="AlphaFoldDB" id="A0A7W2DPZ6"/>
<dbReference type="GeneID" id="96787616"/>
<evidence type="ECO:0000313" key="2">
    <source>
        <dbReference type="EMBL" id="MBA5220791.1"/>
    </source>
</evidence>
<feature type="domain" description="TIR" evidence="1">
    <location>
        <begin position="18"/>
        <end position="169"/>
    </location>
</feature>
<evidence type="ECO:0000313" key="3">
    <source>
        <dbReference type="Proteomes" id="UP000587608"/>
    </source>
</evidence>
<organism evidence="2 3">
    <name type="scientific">Streptomyces griseoaurantiacus</name>
    <dbReference type="NCBI Taxonomy" id="68213"/>
    <lineage>
        <taxon>Bacteria</taxon>
        <taxon>Bacillati</taxon>
        <taxon>Actinomycetota</taxon>
        <taxon>Actinomycetes</taxon>
        <taxon>Kitasatosporales</taxon>
        <taxon>Streptomycetaceae</taxon>
        <taxon>Streptomyces</taxon>
        <taxon>Streptomyces aurantiacus group</taxon>
    </lineage>
</organism>
<dbReference type="SUPFAM" id="SSF52200">
    <property type="entry name" value="Toll/Interleukin receptor TIR domain"/>
    <property type="match status" value="1"/>
</dbReference>
<dbReference type="Proteomes" id="UP000587608">
    <property type="component" value="Unassembled WGS sequence"/>
</dbReference>
<dbReference type="InterPro" id="IPR035897">
    <property type="entry name" value="Toll_tir_struct_dom_sf"/>
</dbReference>
<gene>
    <name evidence="2" type="ORF">H1X69_05065</name>
</gene>